<dbReference type="InterPro" id="IPR000652">
    <property type="entry name" value="Triosephosphate_isomerase"/>
</dbReference>
<keyword evidence="1" id="KW-0704">Schiff base</keyword>
<protein>
    <recommendedName>
        <fullName evidence="2">Thiazole synthase ThiG domain-containing protein</fullName>
    </recommendedName>
</protein>
<accession>A0A645IMI4</accession>
<dbReference type="GO" id="GO:0004807">
    <property type="term" value="F:triose-phosphate isomerase activity"/>
    <property type="evidence" value="ECO:0007669"/>
    <property type="project" value="InterPro"/>
</dbReference>
<dbReference type="Pfam" id="PF05690">
    <property type="entry name" value="ThiG"/>
    <property type="match status" value="1"/>
</dbReference>
<gene>
    <name evidence="3" type="ORF">SDC9_199714</name>
</gene>
<name>A0A645IMI4_9ZZZZ</name>
<proteinExistence type="predicted"/>
<evidence type="ECO:0000256" key="1">
    <source>
        <dbReference type="ARBA" id="ARBA00023270"/>
    </source>
</evidence>
<dbReference type="SUPFAM" id="SSF110399">
    <property type="entry name" value="ThiG-like"/>
    <property type="match status" value="1"/>
</dbReference>
<evidence type="ECO:0000313" key="3">
    <source>
        <dbReference type="EMBL" id="MPN52062.1"/>
    </source>
</evidence>
<dbReference type="EMBL" id="VSSQ01117800">
    <property type="protein sequence ID" value="MPN52062.1"/>
    <property type="molecule type" value="Genomic_DNA"/>
</dbReference>
<evidence type="ECO:0000259" key="2">
    <source>
        <dbReference type="Pfam" id="PF05690"/>
    </source>
</evidence>
<organism evidence="3">
    <name type="scientific">bioreactor metagenome</name>
    <dbReference type="NCBI Taxonomy" id="1076179"/>
    <lineage>
        <taxon>unclassified sequences</taxon>
        <taxon>metagenomes</taxon>
        <taxon>ecological metagenomes</taxon>
    </lineage>
</organism>
<sequence>MVRNVSSKVGVLCGAGIKTGLDVANAIELGAMGVLVASGVVRAVDPKGALLDLLKHL</sequence>
<dbReference type="AlphaFoldDB" id="A0A645IMI4"/>
<feature type="domain" description="Thiazole synthase ThiG" evidence="2">
    <location>
        <begin position="7"/>
        <end position="46"/>
    </location>
</feature>
<dbReference type="InterPro" id="IPR013785">
    <property type="entry name" value="Aldolase_TIM"/>
</dbReference>
<dbReference type="PROSITE" id="PS51440">
    <property type="entry name" value="TIM_2"/>
    <property type="match status" value="1"/>
</dbReference>
<comment type="caution">
    <text evidence="3">The sequence shown here is derived from an EMBL/GenBank/DDBJ whole genome shotgun (WGS) entry which is preliminary data.</text>
</comment>
<dbReference type="InterPro" id="IPR033983">
    <property type="entry name" value="Thiazole_synthase_ThiG"/>
</dbReference>
<reference evidence="3" key="1">
    <citation type="submission" date="2019-08" db="EMBL/GenBank/DDBJ databases">
        <authorList>
            <person name="Kucharzyk K."/>
            <person name="Murdoch R.W."/>
            <person name="Higgins S."/>
            <person name="Loffler F."/>
        </authorList>
    </citation>
    <scope>NUCLEOTIDE SEQUENCE</scope>
</reference>
<dbReference type="Gene3D" id="3.20.20.70">
    <property type="entry name" value="Aldolase class I"/>
    <property type="match status" value="1"/>
</dbReference>